<proteinExistence type="predicted"/>
<protein>
    <submittedName>
        <fullName evidence="2">Uncharacterized protein</fullName>
    </submittedName>
</protein>
<gene>
    <name evidence="2" type="ORF">BU26DRAFT_609836</name>
</gene>
<dbReference type="AlphaFoldDB" id="A0A6A6HZH5"/>
<dbReference type="Proteomes" id="UP000800094">
    <property type="component" value="Unassembled WGS sequence"/>
</dbReference>
<dbReference type="EMBL" id="ML987206">
    <property type="protein sequence ID" value="KAF2243168.1"/>
    <property type="molecule type" value="Genomic_DNA"/>
</dbReference>
<feature type="region of interest" description="Disordered" evidence="1">
    <location>
        <begin position="1"/>
        <end position="127"/>
    </location>
</feature>
<dbReference type="GeneID" id="54589280"/>
<dbReference type="RefSeq" id="XP_033678172.1">
    <property type="nucleotide sequence ID" value="XM_033835950.1"/>
</dbReference>
<keyword evidence="3" id="KW-1185">Reference proteome</keyword>
<sequence length="224" mass="24933">MATEEKKKRVSRWDLGPEDDPALPSSDMAPTEETKRVSRWDVGPVGGPALPSNDMAPTEETKRVSRWDVGPVQETKRVSRWDVGPVQETKRVSRWDLGPLDSPSVLDPSAKISKPGPQGKSSRSAQSLISKRVSRWDLGPQDQPTKQVPLPATSEIQDGSQRQYSLLDLPGEVRRQIYDFCVPRSAVSLYPTTSSDASREFSGLLQTCKLIRAEFLIHRGDPRD</sequence>
<organism evidence="2 3">
    <name type="scientific">Trematosphaeria pertusa</name>
    <dbReference type="NCBI Taxonomy" id="390896"/>
    <lineage>
        <taxon>Eukaryota</taxon>
        <taxon>Fungi</taxon>
        <taxon>Dikarya</taxon>
        <taxon>Ascomycota</taxon>
        <taxon>Pezizomycotina</taxon>
        <taxon>Dothideomycetes</taxon>
        <taxon>Pleosporomycetidae</taxon>
        <taxon>Pleosporales</taxon>
        <taxon>Massarineae</taxon>
        <taxon>Trematosphaeriaceae</taxon>
        <taxon>Trematosphaeria</taxon>
    </lineage>
</organism>
<evidence type="ECO:0000313" key="2">
    <source>
        <dbReference type="EMBL" id="KAF2243168.1"/>
    </source>
</evidence>
<accession>A0A6A6HZH5</accession>
<evidence type="ECO:0000313" key="3">
    <source>
        <dbReference type="Proteomes" id="UP000800094"/>
    </source>
</evidence>
<reference evidence="2" key="1">
    <citation type="journal article" date="2020" name="Stud. Mycol.">
        <title>101 Dothideomycetes genomes: a test case for predicting lifestyles and emergence of pathogens.</title>
        <authorList>
            <person name="Haridas S."/>
            <person name="Albert R."/>
            <person name="Binder M."/>
            <person name="Bloem J."/>
            <person name="Labutti K."/>
            <person name="Salamov A."/>
            <person name="Andreopoulos B."/>
            <person name="Baker S."/>
            <person name="Barry K."/>
            <person name="Bills G."/>
            <person name="Bluhm B."/>
            <person name="Cannon C."/>
            <person name="Castanera R."/>
            <person name="Culley D."/>
            <person name="Daum C."/>
            <person name="Ezra D."/>
            <person name="Gonzalez J."/>
            <person name="Henrissat B."/>
            <person name="Kuo A."/>
            <person name="Liang C."/>
            <person name="Lipzen A."/>
            <person name="Lutzoni F."/>
            <person name="Magnuson J."/>
            <person name="Mondo S."/>
            <person name="Nolan M."/>
            <person name="Ohm R."/>
            <person name="Pangilinan J."/>
            <person name="Park H.-J."/>
            <person name="Ramirez L."/>
            <person name="Alfaro M."/>
            <person name="Sun H."/>
            <person name="Tritt A."/>
            <person name="Yoshinaga Y."/>
            <person name="Zwiers L.-H."/>
            <person name="Turgeon B."/>
            <person name="Goodwin S."/>
            <person name="Spatafora J."/>
            <person name="Crous P."/>
            <person name="Grigoriev I."/>
        </authorList>
    </citation>
    <scope>NUCLEOTIDE SEQUENCE</scope>
    <source>
        <strain evidence="2">CBS 122368</strain>
    </source>
</reference>
<evidence type="ECO:0000256" key="1">
    <source>
        <dbReference type="SAM" id="MobiDB-lite"/>
    </source>
</evidence>
<name>A0A6A6HZH5_9PLEO</name>